<name>A0ABD3I3T3_9MARC</name>
<evidence type="ECO:0000313" key="2">
    <source>
        <dbReference type="EMBL" id="KAL3698243.1"/>
    </source>
</evidence>
<dbReference type="AlphaFoldDB" id="A0ABD3I3T3"/>
<dbReference type="EMBL" id="JBJQOH010000002">
    <property type="protein sequence ID" value="KAL3698243.1"/>
    <property type="molecule type" value="Genomic_DNA"/>
</dbReference>
<gene>
    <name evidence="2" type="ORF">R1sor_012319</name>
</gene>
<evidence type="ECO:0000313" key="3">
    <source>
        <dbReference type="Proteomes" id="UP001633002"/>
    </source>
</evidence>
<organism evidence="2 3">
    <name type="scientific">Riccia sorocarpa</name>
    <dbReference type="NCBI Taxonomy" id="122646"/>
    <lineage>
        <taxon>Eukaryota</taxon>
        <taxon>Viridiplantae</taxon>
        <taxon>Streptophyta</taxon>
        <taxon>Embryophyta</taxon>
        <taxon>Marchantiophyta</taxon>
        <taxon>Marchantiopsida</taxon>
        <taxon>Marchantiidae</taxon>
        <taxon>Marchantiales</taxon>
        <taxon>Ricciaceae</taxon>
        <taxon>Riccia</taxon>
    </lineage>
</organism>
<dbReference type="Proteomes" id="UP001633002">
    <property type="component" value="Unassembled WGS sequence"/>
</dbReference>
<feature type="compositionally biased region" description="Low complexity" evidence="1">
    <location>
        <begin position="29"/>
        <end position="38"/>
    </location>
</feature>
<proteinExistence type="predicted"/>
<feature type="compositionally biased region" description="Basic and acidic residues" evidence="1">
    <location>
        <begin position="39"/>
        <end position="62"/>
    </location>
</feature>
<accession>A0ABD3I3T3</accession>
<protein>
    <submittedName>
        <fullName evidence="2">Uncharacterized protein</fullName>
    </submittedName>
</protein>
<keyword evidence="3" id="KW-1185">Reference proteome</keyword>
<evidence type="ECO:0000256" key="1">
    <source>
        <dbReference type="SAM" id="MobiDB-lite"/>
    </source>
</evidence>
<sequence length="94" mass="10710">MMLADAIHGRKFDNDGIEYNTEEEPEPNTEPAVPNPEAADVKPDPDELMADDKKDQKTDEIMRTTTTAETGYPLLKRRPKKQAPKFQLNERDIP</sequence>
<feature type="region of interest" description="Disordered" evidence="1">
    <location>
        <begin position="1"/>
        <end position="94"/>
    </location>
</feature>
<comment type="caution">
    <text evidence="2">The sequence shown here is derived from an EMBL/GenBank/DDBJ whole genome shotgun (WGS) entry which is preliminary data.</text>
</comment>
<reference evidence="2 3" key="1">
    <citation type="submission" date="2024-09" db="EMBL/GenBank/DDBJ databases">
        <title>Chromosome-scale assembly of Riccia sorocarpa.</title>
        <authorList>
            <person name="Paukszto L."/>
        </authorList>
    </citation>
    <scope>NUCLEOTIDE SEQUENCE [LARGE SCALE GENOMIC DNA]</scope>
    <source>
        <strain evidence="2">LP-2024</strain>
        <tissue evidence="2">Aerial parts of the thallus</tissue>
    </source>
</reference>